<keyword evidence="2" id="KW-1133">Transmembrane helix</keyword>
<evidence type="ECO:0000256" key="1">
    <source>
        <dbReference type="SAM" id="MobiDB-lite"/>
    </source>
</evidence>
<feature type="region of interest" description="Disordered" evidence="1">
    <location>
        <begin position="143"/>
        <end position="162"/>
    </location>
</feature>
<name>A0A6A4S6Q7_SCOMX</name>
<feature type="transmembrane region" description="Helical" evidence="2">
    <location>
        <begin position="83"/>
        <end position="101"/>
    </location>
</feature>
<keyword evidence="2" id="KW-0472">Membrane</keyword>
<accession>A0A6A4S6Q7</accession>
<comment type="caution">
    <text evidence="3">The sequence shown here is derived from an EMBL/GenBank/DDBJ whole genome shotgun (WGS) entry which is preliminary data.</text>
</comment>
<keyword evidence="2" id="KW-0812">Transmembrane</keyword>
<sequence length="162" mass="17838">MFTLGKLAAAAAASARRLNAPPQIFGTMRTLDEDHVSLSLSRANLINQLTGAIFNVTSSFCFHSSLSICLSRRFHSDSLFTPVHLPVVLLLLTFFFFYIFFSPYVPLSPHSVTWNHSFSPPSFSPDFPPSRSLLHQLVSGRRSAARPGVKSGLRTDWASPGV</sequence>
<evidence type="ECO:0000313" key="3">
    <source>
        <dbReference type="EMBL" id="KAF0028787.1"/>
    </source>
</evidence>
<organism evidence="3 4">
    <name type="scientific">Scophthalmus maximus</name>
    <name type="common">Turbot</name>
    <name type="synonym">Psetta maxima</name>
    <dbReference type="NCBI Taxonomy" id="52904"/>
    <lineage>
        <taxon>Eukaryota</taxon>
        <taxon>Metazoa</taxon>
        <taxon>Chordata</taxon>
        <taxon>Craniata</taxon>
        <taxon>Vertebrata</taxon>
        <taxon>Euteleostomi</taxon>
        <taxon>Actinopterygii</taxon>
        <taxon>Neopterygii</taxon>
        <taxon>Teleostei</taxon>
        <taxon>Neoteleostei</taxon>
        <taxon>Acanthomorphata</taxon>
        <taxon>Carangaria</taxon>
        <taxon>Pleuronectiformes</taxon>
        <taxon>Pleuronectoidei</taxon>
        <taxon>Scophthalmidae</taxon>
        <taxon>Scophthalmus</taxon>
    </lineage>
</organism>
<gene>
    <name evidence="3" type="ORF">F2P81_017892</name>
</gene>
<reference evidence="3 4" key="1">
    <citation type="submission" date="2019-06" db="EMBL/GenBank/DDBJ databases">
        <title>Draft genomes of female and male turbot (Scophthalmus maximus).</title>
        <authorList>
            <person name="Xu H."/>
            <person name="Xu X.-W."/>
            <person name="Shao C."/>
            <person name="Chen S."/>
        </authorList>
    </citation>
    <scope>NUCLEOTIDE SEQUENCE [LARGE SCALE GENOMIC DNA]</scope>
    <source>
        <strain evidence="3">Ysfricsl-2016a</strain>
        <tissue evidence="3">Blood</tissue>
    </source>
</reference>
<dbReference type="Proteomes" id="UP000438429">
    <property type="component" value="Unassembled WGS sequence"/>
</dbReference>
<evidence type="ECO:0000313" key="4">
    <source>
        <dbReference type="Proteomes" id="UP000438429"/>
    </source>
</evidence>
<proteinExistence type="predicted"/>
<dbReference type="EMBL" id="VEVO01000016">
    <property type="protein sequence ID" value="KAF0028787.1"/>
    <property type="molecule type" value="Genomic_DNA"/>
</dbReference>
<protein>
    <submittedName>
        <fullName evidence="3">Uncharacterized protein</fullName>
    </submittedName>
</protein>
<evidence type="ECO:0000256" key="2">
    <source>
        <dbReference type="SAM" id="Phobius"/>
    </source>
</evidence>
<dbReference type="AlphaFoldDB" id="A0A6A4S6Q7"/>